<dbReference type="Proteomes" id="UP001143400">
    <property type="component" value="Unassembled WGS sequence"/>
</dbReference>
<dbReference type="Gene3D" id="2.70.98.90">
    <property type="match status" value="1"/>
</dbReference>
<evidence type="ECO:0000256" key="6">
    <source>
        <dbReference type="ARBA" id="ARBA00022692"/>
    </source>
</evidence>
<keyword evidence="9 13" id="KW-0472">Membrane</keyword>
<dbReference type="CDD" id="cd20070">
    <property type="entry name" value="5TM_YidC_Alb3"/>
    <property type="match status" value="1"/>
</dbReference>
<evidence type="ECO:0000256" key="14">
    <source>
        <dbReference type="SAM" id="MobiDB-lite"/>
    </source>
</evidence>
<feature type="domain" description="Membrane insertase YidC/Oxa/ALB C-terminal" evidence="15">
    <location>
        <begin position="390"/>
        <end position="587"/>
    </location>
</feature>
<evidence type="ECO:0000256" key="9">
    <source>
        <dbReference type="ARBA" id="ARBA00023136"/>
    </source>
</evidence>
<feature type="compositionally biased region" description="Low complexity" evidence="14">
    <location>
        <begin position="37"/>
        <end position="71"/>
    </location>
</feature>
<keyword evidence="10 13" id="KW-0143">Chaperone</keyword>
<evidence type="ECO:0000313" key="17">
    <source>
        <dbReference type="EMBL" id="GLK54648.1"/>
    </source>
</evidence>
<reference evidence="17" key="1">
    <citation type="journal article" date="2014" name="Int. J. Syst. Evol. Microbiol.">
        <title>Complete genome sequence of Corynebacterium casei LMG S-19264T (=DSM 44701T), isolated from a smear-ripened cheese.</title>
        <authorList>
            <consortium name="US DOE Joint Genome Institute (JGI-PGF)"/>
            <person name="Walter F."/>
            <person name="Albersmeier A."/>
            <person name="Kalinowski J."/>
            <person name="Ruckert C."/>
        </authorList>
    </citation>
    <scope>NUCLEOTIDE SEQUENCE</scope>
    <source>
        <strain evidence="17">VKM B-1606</strain>
    </source>
</reference>
<dbReference type="Pfam" id="PF14849">
    <property type="entry name" value="YidC_periplas"/>
    <property type="match status" value="1"/>
</dbReference>
<evidence type="ECO:0000256" key="7">
    <source>
        <dbReference type="ARBA" id="ARBA00022927"/>
    </source>
</evidence>
<keyword evidence="7 13" id="KW-0653">Protein transport</keyword>
<dbReference type="AlphaFoldDB" id="A0A9W6IQI6"/>
<reference evidence="17" key="2">
    <citation type="submission" date="2023-01" db="EMBL/GenBank/DDBJ databases">
        <authorList>
            <person name="Sun Q."/>
            <person name="Evtushenko L."/>
        </authorList>
    </citation>
    <scope>NUCLEOTIDE SEQUENCE</scope>
    <source>
        <strain evidence="17">VKM B-1606</strain>
    </source>
</reference>
<sequence>MMDNRNTILAIALSALVLIGWQFFFAKPQIDAQRQQQATQQALTADKSDAAQPGAANAPQPGGQAAPNAPAKTREGALRDSPRIPIDAERLHGSIALIGGRVDDVTLKDYRETVDPKSPEIVLFAPIGSPQPYYAEFGFVNAPGGQVPLPNAQTEWKAESQGPLTSQTPAVLTWDNGQGLTFRRTISVDKDYLFTVRDEVANAAGGQPATLYPYALISRHGEPHISGYYVLFEGLIGVMGDQGLQELAYKKITDDGPRTFRPTGGWLGITDKYWAAALVPPQDKPYNARFAATTDGGKTYQTDYLLDPMTVQPGATAAVAGQLFAGAKQVSVIDAYENSPSWWQKALGAQTADRAGIQRFELMIDWGWFHFITKPMFYALDFFYKMVGNFGIAILIVTVILKLFFFPLANKSYVSMSKMKLVQPEMARIRERFKDDKVKQQQELMELYKKEKINPLAGCLPVVVQIPVFFALYKVLFITIEMRHAPFFGWIHDLAAPDPTSLFNLFGLLPYDVPHFLMIGVWPLIMGVTMFLQMRLNPAPADPAQQMVFTWMPVFFTFLLASFPAGLVIYWSWNNFLSIVQQALIMKRQGVKIDLLGNVLDTFKRKKPTDAAKG</sequence>
<keyword evidence="5 13" id="KW-1003">Cell membrane</keyword>
<feature type="region of interest" description="Disordered" evidence="14">
    <location>
        <begin position="37"/>
        <end position="85"/>
    </location>
</feature>
<comment type="subcellular location">
    <subcellularLocation>
        <location evidence="1">Cell inner membrane</location>
        <topology evidence="1">Multi-pass membrane protein</topology>
    </subcellularLocation>
    <subcellularLocation>
        <location evidence="13">Cell membrane</location>
        <topology evidence="13">Multi-pass membrane protein</topology>
    </subcellularLocation>
</comment>
<name>A0A9W6IQI6_9HYPH</name>
<dbReference type="InterPro" id="IPR038221">
    <property type="entry name" value="YidC_periplasmic_sf"/>
</dbReference>
<evidence type="ECO:0000256" key="4">
    <source>
        <dbReference type="ARBA" id="ARBA00022448"/>
    </source>
</evidence>
<feature type="transmembrane region" description="Helical" evidence="13">
    <location>
        <begin position="455"/>
        <end position="480"/>
    </location>
</feature>
<dbReference type="Pfam" id="PF02096">
    <property type="entry name" value="60KD_IMP"/>
    <property type="match status" value="1"/>
</dbReference>
<comment type="caution">
    <text evidence="17">The sequence shown here is derived from an EMBL/GenBank/DDBJ whole genome shotgun (WGS) entry which is preliminary data.</text>
</comment>
<evidence type="ECO:0000256" key="10">
    <source>
        <dbReference type="ARBA" id="ARBA00023186"/>
    </source>
</evidence>
<proteinExistence type="inferred from homology"/>
<comment type="similarity">
    <text evidence="2 13">Belongs to the OXA1/ALB3/YidC family. Type 1 subfamily.</text>
</comment>
<dbReference type="GO" id="GO:0015031">
    <property type="term" value="P:protein transport"/>
    <property type="evidence" value="ECO:0007669"/>
    <property type="project" value="UniProtKB-KW"/>
</dbReference>
<evidence type="ECO:0000313" key="18">
    <source>
        <dbReference type="Proteomes" id="UP001143400"/>
    </source>
</evidence>
<evidence type="ECO:0000256" key="3">
    <source>
        <dbReference type="ARBA" id="ARBA00015325"/>
    </source>
</evidence>
<feature type="compositionally biased region" description="Basic and acidic residues" evidence="14">
    <location>
        <begin position="72"/>
        <end position="85"/>
    </location>
</feature>
<dbReference type="InterPro" id="IPR001708">
    <property type="entry name" value="YidC/ALB3/OXA1/COX18"/>
</dbReference>
<comment type="function">
    <text evidence="13">Required for the insertion and/or proper folding and/or complex formation of integral membrane proteins into the membrane. Involved in integration of membrane proteins that insert both dependently and independently of the Sec translocase complex, as well as at least some lipoproteins. Aids folding of multispanning membrane proteins.</text>
</comment>
<dbReference type="PRINTS" id="PR00701">
    <property type="entry name" value="60KDINNERMP"/>
</dbReference>
<dbReference type="PRINTS" id="PR01900">
    <property type="entry name" value="YIDCPROTEIN"/>
</dbReference>
<dbReference type="InterPro" id="IPR019998">
    <property type="entry name" value="Membr_insert_YidC"/>
</dbReference>
<evidence type="ECO:0000259" key="16">
    <source>
        <dbReference type="Pfam" id="PF14849"/>
    </source>
</evidence>
<evidence type="ECO:0000256" key="8">
    <source>
        <dbReference type="ARBA" id="ARBA00022989"/>
    </source>
</evidence>
<dbReference type="NCBIfam" id="TIGR03593">
    <property type="entry name" value="yidC_nterm"/>
    <property type="match status" value="1"/>
</dbReference>
<evidence type="ECO:0000256" key="12">
    <source>
        <dbReference type="ARBA" id="ARBA00033342"/>
    </source>
</evidence>
<evidence type="ECO:0000256" key="11">
    <source>
        <dbReference type="ARBA" id="ARBA00033245"/>
    </source>
</evidence>
<dbReference type="GO" id="GO:0005886">
    <property type="term" value="C:plasma membrane"/>
    <property type="evidence" value="ECO:0007669"/>
    <property type="project" value="UniProtKB-SubCell"/>
</dbReference>
<dbReference type="InterPro" id="IPR028055">
    <property type="entry name" value="YidC/Oxa/ALB_C"/>
</dbReference>
<dbReference type="PANTHER" id="PTHR12428">
    <property type="entry name" value="OXA1"/>
    <property type="match status" value="1"/>
</dbReference>
<evidence type="ECO:0000256" key="13">
    <source>
        <dbReference type="HAMAP-Rule" id="MF_01810"/>
    </source>
</evidence>
<dbReference type="InterPro" id="IPR047196">
    <property type="entry name" value="YidC_ALB_C"/>
</dbReference>
<dbReference type="InterPro" id="IPR028053">
    <property type="entry name" value="Membr_insert_YidC_N"/>
</dbReference>
<evidence type="ECO:0000256" key="5">
    <source>
        <dbReference type="ARBA" id="ARBA00022475"/>
    </source>
</evidence>
<evidence type="ECO:0000256" key="2">
    <source>
        <dbReference type="ARBA" id="ARBA00010527"/>
    </source>
</evidence>
<dbReference type="RefSeq" id="WP_204950001.1">
    <property type="nucleotide sequence ID" value="NZ_BSFF01000001.1"/>
</dbReference>
<dbReference type="PANTHER" id="PTHR12428:SF65">
    <property type="entry name" value="CYTOCHROME C OXIDASE ASSEMBLY PROTEIN COX18, MITOCHONDRIAL"/>
    <property type="match status" value="1"/>
</dbReference>
<dbReference type="HAMAP" id="MF_01810">
    <property type="entry name" value="YidC_type1"/>
    <property type="match status" value="1"/>
</dbReference>
<keyword evidence="6 13" id="KW-0812">Transmembrane</keyword>
<dbReference type="NCBIfam" id="NF002353">
    <property type="entry name" value="PRK01318.1-4"/>
    <property type="match status" value="1"/>
</dbReference>
<protein>
    <recommendedName>
        <fullName evidence="3 13">Membrane protein insertase YidC</fullName>
    </recommendedName>
    <alternativeName>
        <fullName evidence="12 13">Foldase YidC</fullName>
    </alternativeName>
    <alternativeName>
        <fullName evidence="13">Membrane protein YidC</fullName>
    </alternativeName>
    <alternativeName>
        <fullName evidence="11 13">membrane integrase YidC</fullName>
    </alternativeName>
</protein>
<comment type="subunit">
    <text evidence="13">Interacts with the Sec translocase complex via SecD. Specifically interacts with transmembrane segments of nascent integral membrane proteins during membrane integration.</text>
</comment>
<dbReference type="EMBL" id="BSFF01000001">
    <property type="protein sequence ID" value="GLK54648.1"/>
    <property type="molecule type" value="Genomic_DNA"/>
</dbReference>
<dbReference type="GO" id="GO:0032977">
    <property type="term" value="F:membrane insertase activity"/>
    <property type="evidence" value="ECO:0007669"/>
    <property type="project" value="InterPro"/>
</dbReference>
<feature type="transmembrane region" description="Helical" evidence="13">
    <location>
        <begin position="548"/>
        <end position="573"/>
    </location>
</feature>
<dbReference type="CDD" id="cd19961">
    <property type="entry name" value="EcYidC-like_peri"/>
    <property type="match status" value="1"/>
</dbReference>
<feature type="transmembrane region" description="Helical" evidence="13">
    <location>
        <begin position="516"/>
        <end position="536"/>
    </location>
</feature>
<keyword evidence="4 13" id="KW-0813">Transport</keyword>
<feature type="transmembrane region" description="Helical" evidence="13">
    <location>
        <begin position="382"/>
        <end position="409"/>
    </location>
</feature>
<evidence type="ECO:0000259" key="15">
    <source>
        <dbReference type="Pfam" id="PF02096"/>
    </source>
</evidence>
<evidence type="ECO:0000256" key="1">
    <source>
        <dbReference type="ARBA" id="ARBA00004429"/>
    </source>
</evidence>
<keyword evidence="8 13" id="KW-1133">Transmembrane helix</keyword>
<gene>
    <name evidence="13 17" type="primary">yidC</name>
    <name evidence="17" type="ORF">GCM10008170_06670</name>
</gene>
<accession>A0A9W6IQI6</accession>
<feature type="domain" description="Membrane insertase YidC N-terminal" evidence="16">
    <location>
        <begin position="83"/>
        <end position="378"/>
    </location>
</feature>
<organism evidence="17 18">
    <name type="scientific">Methylopila capsulata</name>
    <dbReference type="NCBI Taxonomy" id="61654"/>
    <lineage>
        <taxon>Bacteria</taxon>
        <taxon>Pseudomonadati</taxon>
        <taxon>Pseudomonadota</taxon>
        <taxon>Alphaproteobacteria</taxon>
        <taxon>Hyphomicrobiales</taxon>
        <taxon>Methylopilaceae</taxon>
        <taxon>Methylopila</taxon>
    </lineage>
</organism>
<dbReference type="NCBIfam" id="TIGR03592">
    <property type="entry name" value="yidC_oxa1_cterm"/>
    <property type="match status" value="1"/>
</dbReference>
<dbReference type="GO" id="GO:0051205">
    <property type="term" value="P:protein insertion into membrane"/>
    <property type="evidence" value="ECO:0007669"/>
    <property type="project" value="TreeGrafter"/>
</dbReference>